<accession>A0A8J8FII2</accession>
<dbReference type="Pfam" id="PF07606">
    <property type="entry name" value="DUF1569"/>
    <property type="match status" value="1"/>
</dbReference>
<organism evidence="1 2">
    <name type="scientific">Limnovirga soli</name>
    <dbReference type="NCBI Taxonomy" id="2656915"/>
    <lineage>
        <taxon>Bacteria</taxon>
        <taxon>Pseudomonadati</taxon>
        <taxon>Bacteroidota</taxon>
        <taxon>Chitinophagia</taxon>
        <taxon>Chitinophagales</taxon>
        <taxon>Chitinophagaceae</taxon>
        <taxon>Limnovirga</taxon>
    </lineage>
</organism>
<evidence type="ECO:0000313" key="2">
    <source>
        <dbReference type="Proteomes" id="UP000598971"/>
    </source>
</evidence>
<evidence type="ECO:0000313" key="1">
    <source>
        <dbReference type="EMBL" id="NNV56969.1"/>
    </source>
</evidence>
<dbReference type="RefSeq" id="WP_171608905.1">
    <property type="nucleotide sequence ID" value="NZ_WHPF01000011.1"/>
</dbReference>
<reference evidence="1" key="1">
    <citation type="submission" date="2019-10" db="EMBL/GenBank/DDBJ databases">
        <title>Draft genome sequence of Panacibacter sp. KCS-6.</title>
        <authorList>
            <person name="Yim K.J."/>
        </authorList>
    </citation>
    <scope>NUCLEOTIDE SEQUENCE</scope>
    <source>
        <strain evidence="1">KCS-6</strain>
    </source>
</reference>
<dbReference type="AlphaFoldDB" id="A0A8J8FII2"/>
<proteinExistence type="predicted"/>
<protein>
    <submittedName>
        <fullName evidence="1">DUF1569 domain-containing protein</fullName>
    </submittedName>
</protein>
<gene>
    <name evidence="1" type="ORF">GD597_15965</name>
</gene>
<sequence length="149" mass="17385">MKNMFNAADKKEIVARVNSLSASSHRLWGTMHTEEMLWHLRSQLELALGIIPQTTHVTTYMSKPIFRWMALYVIPWKKSLPTAPEMNVKKQNPAVQNLVTEKQLLLQRLDEVEAASDLEGHPLFGKMSRDLWSRLIWKHFDYHLKQFGS</sequence>
<name>A0A8J8FII2_9BACT</name>
<comment type="caution">
    <text evidence="1">The sequence shown here is derived from an EMBL/GenBank/DDBJ whole genome shotgun (WGS) entry which is preliminary data.</text>
</comment>
<dbReference type="InterPro" id="IPR011463">
    <property type="entry name" value="DUF1569"/>
</dbReference>
<keyword evidence="2" id="KW-1185">Reference proteome</keyword>
<dbReference type="EMBL" id="WHPF01000011">
    <property type="protein sequence ID" value="NNV56969.1"/>
    <property type="molecule type" value="Genomic_DNA"/>
</dbReference>
<dbReference type="Proteomes" id="UP000598971">
    <property type="component" value="Unassembled WGS sequence"/>
</dbReference>